<evidence type="ECO:0000313" key="2">
    <source>
        <dbReference type="Proteomes" id="UP001057085"/>
    </source>
</evidence>
<protein>
    <submittedName>
        <fullName evidence="1">Uncharacterized protein</fullName>
    </submittedName>
</protein>
<accession>A0A9E7IFV0</accession>
<reference evidence="1" key="1">
    <citation type="submission" date="2022-04" db="EMBL/GenBank/DDBJ databases">
        <authorList>
            <person name="Hwangbo M."/>
            <person name="Wang B."/>
            <person name="Yang S.-H."/>
            <person name="Gill J.J."/>
            <person name="Chu K.-H."/>
            <person name="Young R."/>
        </authorList>
    </citation>
    <scope>NUCLEOTIDE SEQUENCE</scope>
</reference>
<gene>
    <name evidence="1" type="ORF">Mbo4_050</name>
</gene>
<keyword evidence="2" id="KW-1185">Reference proteome</keyword>
<organism evidence="1 2">
    <name type="scientific">Rhodococcus phage Mbo4</name>
    <dbReference type="NCBI Taxonomy" id="2936912"/>
    <lineage>
        <taxon>Viruses</taxon>
        <taxon>Duplodnaviria</taxon>
        <taxon>Heunggongvirae</taxon>
        <taxon>Uroviricota</taxon>
        <taxon>Caudoviricetes</taxon>
        <taxon>Mboquatrovirus</taxon>
        <taxon>Mboquatrovirus Mbo4</taxon>
    </lineage>
</organism>
<dbReference type="EMBL" id="ON191532">
    <property type="protein sequence ID" value="URG17540.1"/>
    <property type="molecule type" value="Genomic_DNA"/>
</dbReference>
<dbReference type="Proteomes" id="UP001057085">
    <property type="component" value="Segment"/>
</dbReference>
<name>A0A9E7IFV0_9CAUD</name>
<evidence type="ECO:0000313" key="1">
    <source>
        <dbReference type="EMBL" id="URG17540.1"/>
    </source>
</evidence>
<proteinExistence type="predicted"/>
<sequence>MSNDTYGFKVEAFDGTPFKKATVRTTIVRPDLTKIMHVDLEPEAAKSLARNLLAAALRAEGEPGSGYAMVQLS</sequence>